<dbReference type="AlphaFoldDB" id="A0A1C7PCB4"/>
<dbReference type="KEGG" id="agl:PYTT_2551"/>
<sequence length="376" mass="42168">MNQGPQWWKSGLIAVLALGGVCMVSYPTALFSSGRPADSLPFQMFIGLAVIVLAMEALAWFGKARNMTWFAGLVIAWLLVYLSLPILYLMAPEYVFPTHDAEDIMMARGLGLLTLFIAFSAFIRIMVLPMMAPPRDKVSTEDAQPIDSIAPSRGKTIQTILQEQPKAQARFLFGMSDRELVQRWGVLAQAMLSISRTRTRQTLVLLAILVIWPFAFWLGSGGSEGAMRRDVAALREYTHASGGRKLATNRAVHAALRIFHEADANQLFTGKTRKEINDFLELDKMNPEYRAQVLSPGLEEGASREKFLSLDDGQKQTGLELNWDTMGARKDRIVNIDAAWSTIPVWLARERHEPKVWNAISTDTGWNPPRKKEEEF</sequence>
<keyword evidence="1" id="KW-0812">Transmembrane</keyword>
<organism evidence="2 3">
    <name type="scientific">Akkermansia glycaniphila</name>
    <dbReference type="NCBI Taxonomy" id="1679444"/>
    <lineage>
        <taxon>Bacteria</taxon>
        <taxon>Pseudomonadati</taxon>
        <taxon>Verrucomicrobiota</taxon>
        <taxon>Verrucomicrobiia</taxon>
        <taxon>Verrucomicrobiales</taxon>
        <taxon>Akkermansiaceae</taxon>
        <taxon>Akkermansia</taxon>
    </lineage>
</organism>
<dbReference type="RefSeq" id="WP_067774989.1">
    <property type="nucleotide sequence ID" value="NZ_LIGX01000020.1"/>
</dbReference>
<accession>A0A1C7PCB4</accession>
<feature type="transmembrane region" description="Helical" evidence="1">
    <location>
        <begin position="12"/>
        <end position="30"/>
    </location>
</feature>
<gene>
    <name evidence="2" type="ORF">PYTT_2551</name>
</gene>
<evidence type="ECO:0000256" key="1">
    <source>
        <dbReference type="SAM" id="Phobius"/>
    </source>
</evidence>
<evidence type="ECO:0000313" key="3">
    <source>
        <dbReference type="Proteomes" id="UP000176204"/>
    </source>
</evidence>
<dbReference type="Proteomes" id="UP000176204">
    <property type="component" value="Chromosome I"/>
</dbReference>
<keyword evidence="1" id="KW-1133">Transmembrane helix</keyword>
<feature type="transmembrane region" description="Helical" evidence="1">
    <location>
        <begin position="202"/>
        <end position="219"/>
    </location>
</feature>
<name>A0A1C7PCB4_9BACT</name>
<proteinExistence type="predicted"/>
<feature type="transmembrane region" description="Helical" evidence="1">
    <location>
        <begin position="110"/>
        <end position="127"/>
    </location>
</feature>
<keyword evidence="1" id="KW-0472">Membrane</keyword>
<dbReference type="STRING" id="1679444.PYTT_2551"/>
<dbReference type="EMBL" id="LT629973">
    <property type="protein sequence ID" value="SEI01226.1"/>
    <property type="molecule type" value="Genomic_DNA"/>
</dbReference>
<keyword evidence="3" id="KW-1185">Reference proteome</keyword>
<protein>
    <submittedName>
        <fullName evidence="2">Uncharacterized protein</fullName>
    </submittedName>
</protein>
<evidence type="ECO:0000313" key="2">
    <source>
        <dbReference type="EMBL" id="SEI01226.1"/>
    </source>
</evidence>
<reference evidence="3" key="1">
    <citation type="submission" date="2016-09" db="EMBL/GenBank/DDBJ databases">
        <authorList>
            <person name="Koehorst J."/>
        </authorList>
    </citation>
    <scope>NUCLEOTIDE SEQUENCE [LARGE SCALE GENOMIC DNA]</scope>
</reference>
<feature type="transmembrane region" description="Helical" evidence="1">
    <location>
        <begin position="69"/>
        <end position="90"/>
    </location>
</feature>
<feature type="transmembrane region" description="Helical" evidence="1">
    <location>
        <begin position="42"/>
        <end position="62"/>
    </location>
</feature>